<sequence>MASLAAGVYGSTSATTTAMSMLSSFPQVQFGLMVGIGAAVPRLECGYDIRLGDIVVSQPDGQNGGVQYDLKKAKKGGLFERKEILNMPPEVLLNALAKLQAQHEI</sequence>
<evidence type="ECO:0000313" key="1">
    <source>
        <dbReference type="EMBL" id="KMW67080.1"/>
    </source>
</evidence>
<protein>
    <recommendedName>
        <fullName evidence="2">Nucleoside phosphorylase domain-containing protein</fullName>
    </recommendedName>
</protein>
<dbReference type="PANTHER" id="PTHR46082:SF11">
    <property type="entry name" value="AAA+ ATPASE DOMAIN-CONTAINING PROTEIN-RELATED"/>
    <property type="match status" value="1"/>
</dbReference>
<gene>
    <name evidence="1" type="ORF">BDDG_11904</name>
</gene>
<accession>A0A0J9EPE9</accession>
<organism evidence="1">
    <name type="scientific">Ajellomyces dermatitidis (strain ATCC 18188 / CBS 674.68)</name>
    <name type="common">Blastomyces dermatitidis</name>
    <dbReference type="NCBI Taxonomy" id="653446"/>
    <lineage>
        <taxon>Eukaryota</taxon>
        <taxon>Fungi</taxon>
        <taxon>Dikarya</taxon>
        <taxon>Ascomycota</taxon>
        <taxon>Pezizomycotina</taxon>
        <taxon>Eurotiomycetes</taxon>
        <taxon>Eurotiomycetidae</taxon>
        <taxon>Onygenales</taxon>
        <taxon>Ajellomycetaceae</taxon>
        <taxon>Blastomyces</taxon>
    </lineage>
</organism>
<dbReference type="AlphaFoldDB" id="A0A0J9EPE9"/>
<dbReference type="Proteomes" id="UP000007802">
    <property type="component" value="Unassembled WGS sequence"/>
</dbReference>
<name>A0A0J9EPE9_AJEDA</name>
<dbReference type="Gene3D" id="3.40.50.1580">
    <property type="entry name" value="Nucleoside phosphorylase domain"/>
    <property type="match status" value="1"/>
</dbReference>
<dbReference type="PANTHER" id="PTHR46082">
    <property type="entry name" value="ATP/GTP-BINDING PROTEIN-RELATED"/>
    <property type="match status" value="1"/>
</dbReference>
<dbReference type="InterPro" id="IPR053137">
    <property type="entry name" value="NLR-like"/>
</dbReference>
<dbReference type="InterPro" id="IPR035994">
    <property type="entry name" value="Nucleoside_phosphorylase_sf"/>
</dbReference>
<dbReference type="EMBL" id="GG749416">
    <property type="protein sequence ID" value="KMW67080.1"/>
    <property type="molecule type" value="Genomic_DNA"/>
</dbReference>
<reference evidence="1" key="1">
    <citation type="submission" date="2010-03" db="EMBL/GenBank/DDBJ databases">
        <title>Annotation of Blastomyces dermatitidis strain ATCC 18188.</title>
        <authorList>
            <consortium name="The Broad Institute Genome Sequencing Platform"/>
            <consortium name="Broad Institute Genome Sequencing Center for Infectious Disease."/>
            <person name="Cuomo C."/>
            <person name="Klein B."/>
            <person name="Sullivan T."/>
            <person name="Heitman J."/>
            <person name="Young S."/>
            <person name="Zeng Q."/>
            <person name="Gargeya S."/>
            <person name="Alvarado L."/>
            <person name="Berlin A.M."/>
            <person name="Chapman S.B."/>
            <person name="Chen Z."/>
            <person name="Freedman E."/>
            <person name="Gellesch M."/>
            <person name="Goldberg J."/>
            <person name="Griggs A."/>
            <person name="Gujja S."/>
            <person name="Heilman E."/>
            <person name="Heiman D."/>
            <person name="Howarth C."/>
            <person name="Mehta T."/>
            <person name="Neiman D."/>
            <person name="Pearson M."/>
            <person name="Roberts A."/>
            <person name="Saif S."/>
            <person name="Shea T."/>
            <person name="Shenoy N."/>
            <person name="Sisk P."/>
            <person name="Stolte C."/>
            <person name="Sykes S."/>
            <person name="White J."/>
            <person name="Yandava C."/>
            <person name="Haas B."/>
            <person name="Nusbaum C."/>
            <person name="Birren B."/>
        </authorList>
    </citation>
    <scope>NUCLEOTIDE SEQUENCE</scope>
    <source>
        <strain evidence="1">ATCC 18188</strain>
    </source>
</reference>
<proteinExistence type="predicted"/>
<dbReference type="GO" id="GO:0003824">
    <property type="term" value="F:catalytic activity"/>
    <property type="evidence" value="ECO:0007669"/>
    <property type="project" value="InterPro"/>
</dbReference>
<dbReference type="GO" id="GO:0009116">
    <property type="term" value="P:nucleoside metabolic process"/>
    <property type="evidence" value="ECO:0007669"/>
    <property type="project" value="InterPro"/>
</dbReference>
<evidence type="ECO:0008006" key="2">
    <source>
        <dbReference type="Google" id="ProtNLM"/>
    </source>
</evidence>